<organism evidence="1 2">
    <name type="scientific">Fusibacter bizertensis</name>
    <dbReference type="NCBI Taxonomy" id="1488331"/>
    <lineage>
        <taxon>Bacteria</taxon>
        <taxon>Bacillati</taxon>
        <taxon>Bacillota</taxon>
        <taxon>Clostridia</taxon>
        <taxon>Eubacteriales</taxon>
        <taxon>Eubacteriales Family XII. Incertae Sedis</taxon>
        <taxon>Fusibacter</taxon>
    </lineage>
</organism>
<dbReference type="Proteomes" id="UP001158045">
    <property type="component" value="Unassembled WGS sequence"/>
</dbReference>
<keyword evidence="2" id="KW-1185">Reference proteome</keyword>
<dbReference type="EMBL" id="JARYZI010000009">
    <property type="protein sequence ID" value="MDH8679120.1"/>
    <property type="molecule type" value="Genomic_DNA"/>
</dbReference>
<accession>A0ABT6NFH8</accession>
<dbReference type="RefSeq" id="WP_281095017.1">
    <property type="nucleotide sequence ID" value="NZ_JARYZI010000009.1"/>
</dbReference>
<comment type="caution">
    <text evidence="1">The sequence shown here is derived from an EMBL/GenBank/DDBJ whole genome shotgun (WGS) entry which is preliminary data.</text>
</comment>
<reference evidence="1 2" key="1">
    <citation type="submission" date="2023-04" db="EMBL/GenBank/DDBJ databases">
        <title>Fusibacter bizertensis strain WBS, isolated from littoral bottom sediments of the Arctic seas - biochemical and genomic analysis.</title>
        <authorList>
            <person name="Brioukhanov A.L."/>
        </authorList>
    </citation>
    <scope>NUCLEOTIDE SEQUENCE [LARGE SCALE GENOMIC DNA]</scope>
    <source>
        <strain evidence="1 2">WBS</strain>
    </source>
</reference>
<protein>
    <submittedName>
        <fullName evidence="1">Uncharacterized protein</fullName>
    </submittedName>
</protein>
<name>A0ABT6NFH8_9FIRM</name>
<proteinExistence type="predicted"/>
<sequence length="195" mass="23026">MSYQIDDLKEAVNRLSDSLYKEDPEEVDMYVRMIKNIATQIKNDYWSIHVNEADIVIQPVQEKNKGYKTINTLEFLYKPMYFQNIYEGNEIEFFSKERTEELNESGVMEAHNDFWQAHEIIYGNVYGSLPIELASKEGIAVLLKCGWKKSSVDIVEFSNDMDIKKVRGIAEKKYRHYILLKELETQTILLLRYNF</sequence>
<gene>
    <name evidence="1" type="ORF">QE109_13250</name>
</gene>
<evidence type="ECO:0000313" key="2">
    <source>
        <dbReference type="Proteomes" id="UP001158045"/>
    </source>
</evidence>
<evidence type="ECO:0000313" key="1">
    <source>
        <dbReference type="EMBL" id="MDH8679120.1"/>
    </source>
</evidence>